<dbReference type="GO" id="GO:0006270">
    <property type="term" value="P:DNA replication initiation"/>
    <property type="evidence" value="ECO:0007669"/>
    <property type="project" value="InterPro"/>
</dbReference>
<comment type="subcellular location">
    <subcellularLocation>
        <location evidence="1">Nucleus</location>
    </subcellularLocation>
</comment>
<feature type="compositionally biased region" description="Basic and acidic residues" evidence="9">
    <location>
        <begin position="611"/>
        <end position="620"/>
    </location>
</feature>
<dbReference type="Pfam" id="PF22379">
    <property type="entry name" value="OB_MCM10"/>
    <property type="match status" value="1"/>
</dbReference>
<evidence type="ECO:0000313" key="11">
    <source>
        <dbReference type="EMBL" id="RZF34535.1"/>
    </source>
</evidence>
<evidence type="ECO:0000313" key="12">
    <source>
        <dbReference type="Proteomes" id="UP000291343"/>
    </source>
</evidence>
<evidence type="ECO:0000259" key="10">
    <source>
        <dbReference type="SMART" id="SM01280"/>
    </source>
</evidence>
<evidence type="ECO:0000256" key="1">
    <source>
        <dbReference type="ARBA" id="ARBA00004123"/>
    </source>
</evidence>
<dbReference type="GO" id="GO:0043596">
    <property type="term" value="C:nuclear replication fork"/>
    <property type="evidence" value="ECO:0007669"/>
    <property type="project" value="TreeGrafter"/>
</dbReference>
<feature type="domain" description="Replication factor Mcm10 C-terminal" evidence="10">
    <location>
        <begin position="473"/>
        <end position="792"/>
    </location>
</feature>
<dbReference type="OrthoDB" id="273123at2759"/>
<feature type="compositionally biased region" description="Basic and acidic residues" evidence="9">
    <location>
        <begin position="98"/>
        <end position="107"/>
    </location>
</feature>
<protein>
    <recommendedName>
        <fullName evidence="3">Protein MCM10 homolog</fullName>
    </recommendedName>
</protein>
<evidence type="ECO:0000256" key="9">
    <source>
        <dbReference type="SAM" id="MobiDB-lite"/>
    </source>
</evidence>
<keyword evidence="5" id="KW-0479">Metal-binding</keyword>
<gene>
    <name evidence="11" type="ORF">LSTR_LSTR013249</name>
</gene>
<comment type="caution">
    <text evidence="11">The sequence shown here is derived from an EMBL/GenBank/DDBJ whole genome shotgun (WGS) entry which is preliminary data.</text>
</comment>
<feature type="region of interest" description="Disordered" evidence="9">
    <location>
        <begin position="50"/>
        <end position="108"/>
    </location>
</feature>
<evidence type="ECO:0000256" key="7">
    <source>
        <dbReference type="ARBA" id="ARBA00022833"/>
    </source>
</evidence>
<dbReference type="PANTHER" id="PTHR13454">
    <property type="entry name" value="PROTEIN MCM10 HOMOLOG"/>
    <property type="match status" value="1"/>
</dbReference>
<accession>A0A482WLW0</accession>
<dbReference type="InterPro" id="IPR056791">
    <property type="entry name" value="Znf_Mcm10_C"/>
</dbReference>
<proteinExistence type="inferred from homology"/>
<keyword evidence="7" id="KW-0862">Zinc</keyword>
<dbReference type="GO" id="GO:0003688">
    <property type="term" value="F:DNA replication origin binding"/>
    <property type="evidence" value="ECO:0007669"/>
    <property type="project" value="TreeGrafter"/>
</dbReference>
<dbReference type="Proteomes" id="UP000291343">
    <property type="component" value="Unassembled WGS sequence"/>
</dbReference>
<dbReference type="SMART" id="SM01280">
    <property type="entry name" value="Mcm10"/>
    <property type="match status" value="1"/>
</dbReference>
<dbReference type="PANTHER" id="PTHR13454:SF11">
    <property type="entry name" value="PROTEIN MCM10 HOMOLOG"/>
    <property type="match status" value="1"/>
</dbReference>
<dbReference type="InterPro" id="IPR015411">
    <property type="entry name" value="Rep_factor_Mcm10_C"/>
</dbReference>
<feature type="compositionally biased region" description="Basic and acidic residues" evidence="9">
    <location>
        <begin position="442"/>
        <end position="469"/>
    </location>
</feature>
<dbReference type="InterPro" id="IPR015408">
    <property type="entry name" value="Znf_Mcm10/DnaG"/>
</dbReference>
<dbReference type="InterPro" id="IPR040184">
    <property type="entry name" value="Mcm10"/>
</dbReference>
<dbReference type="FunCoup" id="A0A482WLW0">
    <property type="interactions" value="777"/>
</dbReference>
<keyword evidence="12" id="KW-1185">Reference proteome</keyword>
<dbReference type="GO" id="GO:0003697">
    <property type="term" value="F:single-stranded DNA binding"/>
    <property type="evidence" value="ECO:0007669"/>
    <property type="project" value="InterPro"/>
</dbReference>
<evidence type="ECO:0000256" key="2">
    <source>
        <dbReference type="ARBA" id="ARBA00009679"/>
    </source>
</evidence>
<organism evidence="11 12">
    <name type="scientific">Laodelphax striatellus</name>
    <name type="common">Small brown planthopper</name>
    <name type="synonym">Delphax striatella</name>
    <dbReference type="NCBI Taxonomy" id="195883"/>
    <lineage>
        <taxon>Eukaryota</taxon>
        <taxon>Metazoa</taxon>
        <taxon>Ecdysozoa</taxon>
        <taxon>Arthropoda</taxon>
        <taxon>Hexapoda</taxon>
        <taxon>Insecta</taxon>
        <taxon>Pterygota</taxon>
        <taxon>Neoptera</taxon>
        <taxon>Paraneoptera</taxon>
        <taxon>Hemiptera</taxon>
        <taxon>Auchenorrhyncha</taxon>
        <taxon>Fulgoroidea</taxon>
        <taxon>Delphacidae</taxon>
        <taxon>Criomorphinae</taxon>
        <taxon>Laodelphax</taxon>
    </lineage>
</organism>
<evidence type="ECO:0000256" key="5">
    <source>
        <dbReference type="ARBA" id="ARBA00022723"/>
    </source>
</evidence>
<dbReference type="InterPro" id="IPR012340">
    <property type="entry name" value="NA-bd_OB-fold"/>
</dbReference>
<dbReference type="SMR" id="A0A482WLW0"/>
<dbReference type="InParanoid" id="A0A482WLW0"/>
<dbReference type="InterPro" id="IPR055065">
    <property type="entry name" value="OB_MCM10"/>
</dbReference>
<dbReference type="Pfam" id="PF24863">
    <property type="entry name" value="zf-CCCH_Mcm10"/>
    <property type="match status" value="1"/>
</dbReference>
<reference evidence="11 12" key="1">
    <citation type="journal article" date="2017" name="Gigascience">
        <title>Genome sequence of the small brown planthopper, Laodelphax striatellus.</title>
        <authorList>
            <person name="Zhu J."/>
            <person name="Jiang F."/>
            <person name="Wang X."/>
            <person name="Yang P."/>
            <person name="Bao Y."/>
            <person name="Zhao W."/>
            <person name="Wang W."/>
            <person name="Lu H."/>
            <person name="Wang Q."/>
            <person name="Cui N."/>
            <person name="Li J."/>
            <person name="Chen X."/>
            <person name="Luo L."/>
            <person name="Yu J."/>
            <person name="Kang L."/>
            <person name="Cui F."/>
        </authorList>
    </citation>
    <scope>NUCLEOTIDE SEQUENCE [LARGE SCALE GENOMIC DNA]</scope>
    <source>
        <strain evidence="11">Lst14</strain>
    </source>
</reference>
<evidence type="ECO:0000256" key="8">
    <source>
        <dbReference type="ARBA" id="ARBA00023242"/>
    </source>
</evidence>
<keyword evidence="8" id="KW-0539">Nucleus</keyword>
<feature type="compositionally biased region" description="Basic and acidic residues" evidence="9">
    <location>
        <begin position="477"/>
        <end position="492"/>
    </location>
</feature>
<dbReference type="Gene3D" id="2.40.50.140">
    <property type="entry name" value="Nucleic acid-binding proteins"/>
    <property type="match status" value="1"/>
</dbReference>
<feature type="compositionally biased region" description="Basic and acidic residues" evidence="9">
    <location>
        <begin position="74"/>
        <end position="84"/>
    </location>
</feature>
<feature type="region of interest" description="Disordered" evidence="9">
    <location>
        <begin position="442"/>
        <end position="505"/>
    </location>
</feature>
<dbReference type="EMBL" id="QKKF02031235">
    <property type="protein sequence ID" value="RZF34535.1"/>
    <property type="molecule type" value="Genomic_DNA"/>
</dbReference>
<name>A0A482WLW0_LAOST</name>
<evidence type="ECO:0000256" key="3">
    <source>
        <dbReference type="ARBA" id="ARBA00017770"/>
    </source>
</evidence>
<dbReference type="STRING" id="195883.A0A482WLW0"/>
<dbReference type="Pfam" id="PF09329">
    <property type="entry name" value="zf-primase"/>
    <property type="match status" value="1"/>
</dbReference>
<keyword evidence="4" id="KW-0235">DNA replication</keyword>
<dbReference type="AlphaFoldDB" id="A0A482WLW0"/>
<dbReference type="Pfam" id="PF09332">
    <property type="entry name" value="Mcm10"/>
    <property type="match status" value="1"/>
</dbReference>
<dbReference type="GO" id="GO:0008270">
    <property type="term" value="F:zinc ion binding"/>
    <property type="evidence" value="ECO:0007669"/>
    <property type="project" value="UniProtKB-KW"/>
</dbReference>
<feature type="region of interest" description="Disordered" evidence="9">
    <location>
        <begin position="608"/>
        <end position="643"/>
    </location>
</feature>
<sequence>MDDDDLDFLDEFIDNAFEEAEKNDKSANTDHVSTNKTKLFKDFNFLAEETQETETPLTKKPTVSAELASKQTNKSKEPVVEKSLIHNGDTDDSEDEDNRNPSERKYNEFGQFINNKLKEDANGKRESLSSLFKNKSWKSKATVEKDTPKTPTSVRAAGDSFVSTIGLNIVNPLVSAGLLFEKMAGRSYVHLVKLKYHTERIARKDSEVLNKDWIVIGVVVSKSPAKESKNGNKFCVWTISDLRMGLKTASLFLFGKAYAQLWKRPVGTAIGVLNPTVMEQSQRDNVEACLSVFSADQVLVIGQSKDFGLCKARKNNGDQCTMFVNKSSCEFCIYHVEKEYKKFSNRSDLQSPTAGGLQKLRNKVLGKNEVFYAGQSFTAVKGKQSKKTMEKDKSRLRDLFGGCGEPAAGTGCTTDVTVAKPSIEFTRFKKIKDSAELLAKLSDDKTREKKPRDYRTQDSDKKITTDKMSKVKSSSPKNKENSIEVGKAEPKVDSCNPSAKSVLESRRKIMQAEKEQEDKRKALERGVEFSRESLSEFFVGSKKVSLDKLSSNRSPSVNRKATQTVLKRSETSSLACSAPVMVDLSVPVTRRDRERAKLTALNYVKNRGPIKKMDPNEVRNKTAPPKKRSFPDDTDDSAEKDATGSSLPARFIELMNKTSKHADLLEKADQESFNNYFEKMSKKEEMEEKMLSTYKLPCKAVRCLNCKYTWFSASELCKAEGHRLKVVDGCKRFFRCGGCGQRTVSLDIIPLLACRNCNGSNWIRAAMISEKKTMVSLNQLSIRGGEQTFINSVECNGNLNLLVPE</sequence>
<evidence type="ECO:0000256" key="4">
    <source>
        <dbReference type="ARBA" id="ARBA00022705"/>
    </source>
</evidence>
<keyword evidence="6" id="KW-0863">Zinc-finger</keyword>
<comment type="similarity">
    <text evidence="2">Belongs to the MCM10 family.</text>
</comment>
<evidence type="ECO:0000256" key="6">
    <source>
        <dbReference type="ARBA" id="ARBA00022771"/>
    </source>
</evidence>